<dbReference type="GO" id="GO:0004722">
    <property type="term" value="F:protein serine/threonine phosphatase activity"/>
    <property type="evidence" value="ECO:0007669"/>
    <property type="project" value="InterPro"/>
</dbReference>
<dbReference type="SMART" id="SM00332">
    <property type="entry name" value="PP2Cc"/>
    <property type="match status" value="1"/>
</dbReference>
<dbReference type="InterPro" id="IPR036457">
    <property type="entry name" value="PPM-type-like_dom_sf"/>
</dbReference>
<dbReference type="SMART" id="SM00331">
    <property type="entry name" value="PP2C_SIG"/>
    <property type="match status" value="1"/>
</dbReference>
<dbReference type="SUPFAM" id="SSF81606">
    <property type="entry name" value="PP2C-like"/>
    <property type="match status" value="1"/>
</dbReference>
<dbReference type="InterPro" id="IPR001932">
    <property type="entry name" value="PPM-type_phosphatase-like_dom"/>
</dbReference>
<dbReference type="PROSITE" id="PS51746">
    <property type="entry name" value="PPM_2"/>
    <property type="match status" value="1"/>
</dbReference>
<sequence length="261" mass="28048">MDFEYSSLSDVGRQRANNEDAVLVDAEHGIVVLADGMGGYNAGEVASALAVDLVVRELRGWLDLAADRATVRDVRRAMEICVDLANRQIFEAANTHAAYAGMGTTLVMAVLHDNTLIAGHVGDSRLYRWRGGALQQITRDHSLLQEQLDIGLITPEEAEHSVNRNLVTRALGVEDTVLLDVREVPVAPGDLFLLCSDGLNDMLTDDDIAAVLASATAIDVAVGHLIDEANERGGRDNVTVALIRSKETPKKSGVMAKLLGK</sequence>
<accession>A0A2S0MCG3</accession>
<dbReference type="RefSeq" id="WP_106702024.1">
    <property type="nucleotide sequence ID" value="NZ_CP027666.1"/>
</dbReference>
<dbReference type="EMBL" id="CP027666">
    <property type="protein sequence ID" value="AVO33461.1"/>
    <property type="molecule type" value="Genomic_DNA"/>
</dbReference>
<evidence type="ECO:0000259" key="1">
    <source>
        <dbReference type="PROSITE" id="PS51746"/>
    </source>
</evidence>
<evidence type="ECO:0000313" key="3">
    <source>
        <dbReference type="Proteomes" id="UP000239709"/>
    </source>
</evidence>
<dbReference type="AlphaFoldDB" id="A0A2S0MCG3"/>
<dbReference type="NCBIfam" id="NF033484">
    <property type="entry name" value="Stp1_PP2C_phos"/>
    <property type="match status" value="1"/>
</dbReference>
<dbReference type="PANTHER" id="PTHR47992">
    <property type="entry name" value="PROTEIN PHOSPHATASE"/>
    <property type="match status" value="1"/>
</dbReference>
<protein>
    <submittedName>
        <fullName evidence="2">Stp1/IreP family PP2C-type Ser/Thr phosphatase</fullName>
    </submittedName>
</protein>
<dbReference type="KEGG" id="otk:C6570_03715"/>
<dbReference type="Gene3D" id="3.60.40.10">
    <property type="entry name" value="PPM-type phosphatase domain"/>
    <property type="match status" value="1"/>
</dbReference>
<dbReference type="Pfam" id="PF13672">
    <property type="entry name" value="PP2C_2"/>
    <property type="match status" value="1"/>
</dbReference>
<gene>
    <name evidence="2" type="ORF">C6570_03715</name>
</gene>
<dbReference type="CDD" id="cd00143">
    <property type="entry name" value="PP2Cc"/>
    <property type="match status" value="1"/>
</dbReference>
<name>A0A2S0MCG3_9BURK</name>
<organism evidence="2 3">
    <name type="scientific">Ottowia oryzae</name>
    <dbReference type="NCBI Taxonomy" id="2109914"/>
    <lineage>
        <taxon>Bacteria</taxon>
        <taxon>Pseudomonadati</taxon>
        <taxon>Pseudomonadota</taxon>
        <taxon>Betaproteobacteria</taxon>
        <taxon>Burkholderiales</taxon>
        <taxon>Comamonadaceae</taxon>
        <taxon>Ottowia</taxon>
    </lineage>
</organism>
<proteinExistence type="predicted"/>
<evidence type="ECO:0000313" key="2">
    <source>
        <dbReference type="EMBL" id="AVO33461.1"/>
    </source>
</evidence>
<dbReference type="OrthoDB" id="9801841at2"/>
<dbReference type="Proteomes" id="UP000239709">
    <property type="component" value="Chromosome"/>
</dbReference>
<keyword evidence="3" id="KW-1185">Reference proteome</keyword>
<feature type="domain" description="PPM-type phosphatase" evidence="1">
    <location>
        <begin position="4"/>
        <end position="245"/>
    </location>
</feature>
<dbReference type="InterPro" id="IPR015655">
    <property type="entry name" value="PP2C"/>
</dbReference>
<reference evidence="2 3" key="1">
    <citation type="submission" date="2018-03" db="EMBL/GenBank/DDBJ databases">
        <title>Genome sequencing of Ottowia sp.</title>
        <authorList>
            <person name="Kim S.-J."/>
            <person name="Heo J."/>
            <person name="Kwon S.-W."/>
        </authorList>
    </citation>
    <scope>NUCLEOTIDE SEQUENCE [LARGE SCALE GENOMIC DNA]</scope>
    <source>
        <strain evidence="2 3">KADR8-3</strain>
    </source>
</reference>